<dbReference type="GO" id="GO:0004853">
    <property type="term" value="F:uroporphyrinogen decarboxylase activity"/>
    <property type="evidence" value="ECO:0007669"/>
    <property type="project" value="InterPro"/>
</dbReference>
<protein>
    <recommendedName>
        <fullName evidence="1">Uroporphyrinogen decarboxylase (URO-D) domain-containing protein</fullName>
    </recommendedName>
</protein>
<dbReference type="EMBL" id="MCIF01000002">
    <property type="protein sequence ID" value="RAQ96741.1"/>
    <property type="molecule type" value="Genomic_DNA"/>
</dbReference>
<dbReference type="InterPro" id="IPR038071">
    <property type="entry name" value="UROD/MetE-like_sf"/>
</dbReference>
<accession>A0A328VIL9</accession>
<dbReference type="SUPFAM" id="SSF51726">
    <property type="entry name" value="UROD/MetE-like"/>
    <property type="match status" value="1"/>
</dbReference>
<feature type="domain" description="Uroporphyrinogen decarboxylase (URO-D)" evidence="1">
    <location>
        <begin position="7"/>
        <end position="328"/>
    </location>
</feature>
<dbReference type="OrthoDB" id="7375127at2"/>
<keyword evidence="3" id="KW-1185">Reference proteome</keyword>
<dbReference type="InterPro" id="IPR000257">
    <property type="entry name" value="Uroporphyrinogen_deCOase"/>
</dbReference>
<gene>
    <name evidence="2" type="ORF">A4R35_14445</name>
</gene>
<organism evidence="2 3">
    <name type="scientific">Thermogemmatispora tikiterensis</name>
    <dbReference type="NCBI Taxonomy" id="1825093"/>
    <lineage>
        <taxon>Bacteria</taxon>
        <taxon>Bacillati</taxon>
        <taxon>Chloroflexota</taxon>
        <taxon>Ktedonobacteria</taxon>
        <taxon>Thermogemmatisporales</taxon>
        <taxon>Thermogemmatisporaceae</taxon>
        <taxon>Thermogemmatispora</taxon>
    </lineage>
</organism>
<dbReference type="PANTHER" id="PTHR47099:SF1">
    <property type="entry name" value="METHYLCOBAMIDE:COM METHYLTRANSFERASE MTBA"/>
    <property type="match status" value="1"/>
</dbReference>
<evidence type="ECO:0000313" key="3">
    <source>
        <dbReference type="Proteomes" id="UP000248706"/>
    </source>
</evidence>
<dbReference type="Pfam" id="PF01208">
    <property type="entry name" value="URO-D"/>
    <property type="match status" value="1"/>
</dbReference>
<dbReference type="GO" id="GO:0006779">
    <property type="term" value="P:porphyrin-containing compound biosynthetic process"/>
    <property type="evidence" value="ECO:0007669"/>
    <property type="project" value="InterPro"/>
</dbReference>
<reference evidence="2 3" key="1">
    <citation type="submission" date="2016-08" db="EMBL/GenBank/DDBJ databases">
        <title>Analysis of Carbohydrate Active Enzymes in Thermogemmatispora T81 Reveals Carbohydrate Degradation Ability.</title>
        <authorList>
            <person name="Tomazini A."/>
            <person name="Lal S."/>
            <person name="Stott M."/>
            <person name="Henrissat B."/>
            <person name="Polikarpov I."/>
            <person name="Sparling R."/>
            <person name="Levin D.B."/>
        </authorList>
    </citation>
    <scope>NUCLEOTIDE SEQUENCE [LARGE SCALE GENOMIC DNA]</scope>
    <source>
        <strain evidence="2 3">T81</strain>
    </source>
</reference>
<comment type="caution">
    <text evidence="2">The sequence shown here is derived from an EMBL/GenBank/DDBJ whole genome shotgun (WGS) entry which is preliminary data.</text>
</comment>
<sequence>MGKTLNKKERVDAVLRGKPVDRVPVSMWGHDYEREWNVQTFVEAMIENFTRYDWDFLKVNPRASYHVEGWKVRVRPSGDKYKPPVFEDTPIKSTADWKRLRPLEPTQGALAEQLRALQLIKYHLGNDAYFVQTIFCPLGVAKYLTGNSTEAVLHSMREDRKALHTGLRTILETFITFAIACMEEGASGIFYATNGWAREGLLTQDQYREFGEQYDLEFLDAIKGRSKFTILHNCGPRIYFDLLANYPVHAISWAATLEGNPDLREGKRRSGKAVMGGISEKTVLRTGTPDQVQEEVQKALELTNGEHFILAPGCAVPPDVPPANLEAVRRMLS</sequence>
<dbReference type="PANTHER" id="PTHR47099">
    <property type="entry name" value="METHYLCOBAMIDE:COM METHYLTRANSFERASE MTBA"/>
    <property type="match status" value="1"/>
</dbReference>
<name>A0A328VIL9_9CHLR</name>
<dbReference type="AlphaFoldDB" id="A0A328VIL9"/>
<evidence type="ECO:0000313" key="2">
    <source>
        <dbReference type="EMBL" id="RAQ96741.1"/>
    </source>
</evidence>
<dbReference type="InterPro" id="IPR052024">
    <property type="entry name" value="Methanogen_methyltrans"/>
</dbReference>
<dbReference type="Proteomes" id="UP000248706">
    <property type="component" value="Unassembled WGS sequence"/>
</dbReference>
<proteinExistence type="predicted"/>
<dbReference type="Gene3D" id="3.20.20.210">
    <property type="match status" value="1"/>
</dbReference>
<evidence type="ECO:0000259" key="1">
    <source>
        <dbReference type="Pfam" id="PF01208"/>
    </source>
</evidence>